<dbReference type="PANTHER" id="PTHR43527">
    <property type="entry name" value="4-DIPHOSPHOCYTIDYL-2-C-METHYL-D-ERYTHRITOL KINASE, CHLOROPLASTIC"/>
    <property type="match status" value="1"/>
</dbReference>
<reference evidence="12" key="1">
    <citation type="submission" date="2023-02" db="EMBL/GenBank/DDBJ databases">
        <title>Gut commensal Christensenella minuta modulates host metabolism via a new class of secondary bile acids.</title>
        <authorList>
            <person name="Liu C."/>
        </authorList>
    </citation>
    <scope>NUCLEOTIDE SEQUENCE</scope>
    <source>
        <strain evidence="12">CA70</strain>
    </source>
</reference>
<dbReference type="EMBL" id="CP117826">
    <property type="protein sequence ID" value="XCC61900.1"/>
    <property type="molecule type" value="Genomic_DNA"/>
</dbReference>
<dbReference type="GO" id="GO:0019288">
    <property type="term" value="P:isopentenyl diphosphate biosynthetic process, methylerythritol 4-phosphate pathway"/>
    <property type="evidence" value="ECO:0007669"/>
    <property type="project" value="UniProtKB-UniRule"/>
</dbReference>
<feature type="domain" description="GHMP kinase C-terminal" evidence="11">
    <location>
        <begin position="192"/>
        <end position="267"/>
    </location>
</feature>
<feature type="active site" evidence="9">
    <location>
        <position position="8"/>
    </location>
</feature>
<dbReference type="Gene3D" id="3.30.230.10">
    <property type="match status" value="1"/>
</dbReference>
<evidence type="ECO:0000256" key="6">
    <source>
        <dbReference type="ARBA" id="ARBA00022777"/>
    </source>
</evidence>
<keyword evidence="6 9" id="KW-0418">Kinase</keyword>
<evidence type="ECO:0000256" key="9">
    <source>
        <dbReference type="HAMAP-Rule" id="MF_00061"/>
    </source>
</evidence>
<dbReference type="NCBIfam" id="TIGR00154">
    <property type="entry name" value="ispE"/>
    <property type="match status" value="1"/>
</dbReference>
<gene>
    <name evidence="9 12" type="primary">ispE</name>
    <name evidence="12" type="ORF">PUP29_10230</name>
</gene>
<comment type="pathway">
    <text evidence="9">Isoprenoid biosynthesis; isopentenyl diphosphate biosynthesis via DXP pathway; isopentenyl diphosphate from 1-deoxy-D-xylulose 5-phosphate: step 3/6.</text>
</comment>
<feature type="domain" description="GHMP kinase N-terminal" evidence="10">
    <location>
        <begin position="60"/>
        <end position="138"/>
    </location>
</feature>
<dbReference type="PANTHER" id="PTHR43527:SF2">
    <property type="entry name" value="4-DIPHOSPHOCYTIDYL-2-C-METHYL-D-ERYTHRITOL KINASE, CHLOROPLASTIC"/>
    <property type="match status" value="1"/>
</dbReference>
<dbReference type="InterPro" id="IPR036554">
    <property type="entry name" value="GHMP_kinase_C_sf"/>
</dbReference>
<comment type="similarity">
    <text evidence="1 9">Belongs to the GHMP kinase family. IspE subfamily.</text>
</comment>
<evidence type="ECO:0000256" key="1">
    <source>
        <dbReference type="ARBA" id="ARBA00009684"/>
    </source>
</evidence>
<dbReference type="SUPFAM" id="SSF54211">
    <property type="entry name" value="Ribosomal protein S5 domain 2-like"/>
    <property type="match status" value="1"/>
</dbReference>
<name>A0AAU8A858_9FIRM</name>
<accession>A0AAU8A858</accession>
<evidence type="ECO:0000256" key="8">
    <source>
        <dbReference type="ARBA" id="ARBA00032554"/>
    </source>
</evidence>
<dbReference type="PIRSF" id="PIRSF010376">
    <property type="entry name" value="IspE"/>
    <property type="match status" value="1"/>
</dbReference>
<dbReference type="GO" id="GO:0016114">
    <property type="term" value="P:terpenoid biosynthetic process"/>
    <property type="evidence" value="ECO:0007669"/>
    <property type="project" value="UniProtKB-UniRule"/>
</dbReference>
<dbReference type="Gene3D" id="3.30.70.890">
    <property type="entry name" value="GHMP kinase, C-terminal domain"/>
    <property type="match status" value="1"/>
</dbReference>
<evidence type="ECO:0000256" key="5">
    <source>
        <dbReference type="ARBA" id="ARBA00022741"/>
    </source>
</evidence>
<evidence type="ECO:0000256" key="2">
    <source>
        <dbReference type="ARBA" id="ARBA00012052"/>
    </source>
</evidence>
<dbReference type="InterPro" id="IPR020568">
    <property type="entry name" value="Ribosomal_Su5_D2-typ_SF"/>
</dbReference>
<organism evidence="12">
    <name type="scientific">Christensenella massiliensis</name>
    <dbReference type="NCBI Taxonomy" id="1805714"/>
    <lineage>
        <taxon>Bacteria</taxon>
        <taxon>Bacillati</taxon>
        <taxon>Bacillota</taxon>
        <taxon>Clostridia</taxon>
        <taxon>Christensenellales</taxon>
        <taxon>Christensenellaceae</taxon>
        <taxon>Christensenella</taxon>
    </lineage>
</organism>
<dbReference type="InterPro" id="IPR013750">
    <property type="entry name" value="GHMP_kinase_C_dom"/>
</dbReference>
<dbReference type="GO" id="GO:0005524">
    <property type="term" value="F:ATP binding"/>
    <property type="evidence" value="ECO:0007669"/>
    <property type="project" value="UniProtKB-UniRule"/>
</dbReference>
<dbReference type="GO" id="GO:0050515">
    <property type="term" value="F:4-(cytidine 5'-diphospho)-2-C-methyl-D-erythritol kinase activity"/>
    <property type="evidence" value="ECO:0007669"/>
    <property type="project" value="UniProtKB-UniRule"/>
</dbReference>
<feature type="binding site" evidence="9">
    <location>
        <begin position="88"/>
        <end position="98"/>
    </location>
    <ligand>
        <name>ATP</name>
        <dbReference type="ChEBI" id="CHEBI:30616"/>
    </ligand>
</feature>
<evidence type="ECO:0000256" key="4">
    <source>
        <dbReference type="ARBA" id="ARBA00022679"/>
    </source>
</evidence>
<protein>
    <recommendedName>
        <fullName evidence="3 9">4-diphosphocytidyl-2-C-methyl-D-erythritol kinase</fullName>
        <shortName evidence="9">CMK</shortName>
        <ecNumber evidence="2 9">2.7.1.148</ecNumber>
    </recommendedName>
    <alternativeName>
        <fullName evidence="8 9">4-(cytidine-5'-diphospho)-2-C-methyl-D-erythritol kinase</fullName>
    </alternativeName>
</protein>
<comment type="function">
    <text evidence="9">Catalyzes the phosphorylation of the position 2 hydroxy group of 4-diphosphocytidyl-2C-methyl-D-erythritol.</text>
</comment>
<keyword evidence="9" id="KW-0414">Isoprene biosynthesis</keyword>
<keyword evidence="5 9" id="KW-0547">Nucleotide-binding</keyword>
<dbReference type="AlphaFoldDB" id="A0AAU8A858"/>
<evidence type="ECO:0000256" key="7">
    <source>
        <dbReference type="ARBA" id="ARBA00022840"/>
    </source>
</evidence>
<dbReference type="Pfam" id="PF00288">
    <property type="entry name" value="GHMP_kinases_N"/>
    <property type="match status" value="1"/>
</dbReference>
<dbReference type="InterPro" id="IPR004424">
    <property type="entry name" value="IspE"/>
</dbReference>
<dbReference type="InterPro" id="IPR014721">
    <property type="entry name" value="Ribsml_uS5_D2-typ_fold_subgr"/>
</dbReference>
<dbReference type="HAMAP" id="MF_00061">
    <property type="entry name" value="IspE"/>
    <property type="match status" value="1"/>
</dbReference>
<evidence type="ECO:0000259" key="10">
    <source>
        <dbReference type="Pfam" id="PF00288"/>
    </source>
</evidence>
<evidence type="ECO:0000313" key="12">
    <source>
        <dbReference type="EMBL" id="XCC61900.1"/>
    </source>
</evidence>
<dbReference type="SUPFAM" id="SSF55060">
    <property type="entry name" value="GHMP Kinase, C-terminal domain"/>
    <property type="match status" value="1"/>
</dbReference>
<proteinExistence type="inferred from homology"/>
<dbReference type="InterPro" id="IPR006204">
    <property type="entry name" value="GHMP_kinase_N_dom"/>
</dbReference>
<feature type="active site" evidence="9">
    <location>
        <position position="130"/>
    </location>
</feature>
<evidence type="ECO:0000259" key="11">
    <source>
        <dbReference type="Pfam" id="PF08544"/>
    </source>
</evidence>
<keyword evidence="7 9" id="KW-0067">ATP-binding</keyword>
<keyword evidence="4 9" id="KW-0808">Transferase</keyword>
<dbReference type="EC" id="2.7.1.148" evidence="2 9"/>
<dbReference type="RefSeq" id="WP_079546005.1">
    <property type="nucleotide sequence ID" value="NZ_CP117826.1"/>
</dbReference>
<sequence length="285" mass="30024">MKLKAYAKLNLSLAITGTRPDGMHELDMLMQSISLADELTIRPAERTVLRCGGMAADESNTALRAARLFFEAAGRKGGAEITLKKHIPAQAGLGGGSSDAGAVLSALNRLYGMPLSMETMTALAVRIGADVPFFLHGGCMRAQGIGERLAPVQNECKFSYLLVKPEGGVPTGPAYAKYHELPAIMPDVGKAAKALARGDRAAYFAAAGNSLLPAGKALCPQVGAILREMKAYGADFSMMTGSGSCVFAVFSDAEKEAKAFAAFAERYPFCARAADTDRASMEETE</sequence>
<evidence type="ECO:0000256" key="3">
    <source>
        <dbReference type="ARBA" id="ARBA00017473"/>
    </source>
</evidence>
<dbReference type="Pfam" id="PF08544">
    <property type="entry name" value="GHMP_kinases_C"/>
    <property type="match status" value="1"/>
</dbReference>
<comment type="catalytic activity">
    <reaction evidence="9">
        <text>4-CDP-2-C-methyl-D-erythritol + ATP = 4-CDP-2-C-methyl-D-erythritol 2-phosphate + ADP + H(+)</text>
        <dbReference type="Rhea" id="RHEA:18437"/>
        <dbReference type="ChEBI" id="CHEBI:15378"/>
        <dbReference type="ChEBI" id="CHEBI:30616"/>
        <dbReference type="ChEBI" id="CHEBI:57823"/>
        <dbReference type="ChEBI" id="CHEBI:57919"/>
        <dbReference type="ChEBI" id="CHEBI:456216"/>
        <dbReference type="EC" id="2.7.1.148"/>
    </reaction>
</comment>